<proteinExistence type="predicted"/>
<dbReference type="Proteomes" id="UP000533476">
    <property type="component" value="Unassembled WGS sequence"/>
</dbReference>
<dbReference type="EMBL" id="JABBVZ010000115">
    <property type="protein sequence ID" value="NMP24487.1"/>
    <property type="molecule type" value="Genomic_DNA"/>
</dbReference>
<evidence type="ECO:0000313" key="2">
    <source>
        <dbReference type="Proteomes" id="UP000533476"/>
    </source>
</evidence>
<dbReference type="RefSeq" id="WP_169102647.1">
    <property type="nucleotide sequence ID" value="NZ_JABBVZ010000115.1"/>
</dbReference>
<organism evidence="1 2">
    <name type="scientific">Sulfobacillus harzensis</name>
    <dbReference type="NCBI Taxonomy" id="2729629"/>
    <lineage>
        <taxon>Bacteria</taxon>
        <taxon>Bacillati</taxon>
        <taxon>Bacillota</taxon>
        <taxon>Clostridia</taxon>
        <taxon>Eubacteriales</taxon>
        <taxon>Clostridiales Family XVII. Incertae Sedis</taxon>
        <taxon>Sulfobacillus</taxon>
    </lineage>
</organism>
<protein>
    <submittedName>
        <fullName evidence="1">Nucleoside phosphorylase</fullName>
    </submittedName>
</protein>
<evidence type="ECO:0000313" key="1">
    <source>
        <dbReference type="EMBL" id="NMP24487.1"/>
    </source>
</evidence>
<name>A0A7Y0L7N7_9FIRM</name>
<dbReference type="AlphaFoldDB" id="A0A7Y0L7N7"/>
<reference evidence="1 2" key="1">
    <citation type="submission" date="2020-04" db="EMBL/GenBank/DDBJ databases">
        <authorList>
            <person name="Zhang R."/>
            <person name="Schippers A."/>
        </authorList>
    </citation>
    <scope>NUCLEOTIDE SEQUENCE [LARGE SCALE GENOMIC DNA]</scope>
    <source>
        <strain evidence="1 2">DSM 109850</strain>
    </source>
</reference>
<gene>
    <name evidence="1" type="ORF">HIJ39_19405</name>
</gene>
<accession>A0A7Y0L7N7</accession>
<comment type="caution">
    <text evidence="1">The sequence shown here is derived from an EMBL/GenBank/DDBJ whole genome shotgun (WGS) entry which is preliminary data.</text>
</comment>
<keyword evidence="2" id="KW-1185">Reference proteome</keyword>
<sequence length="168" mass="18897">MLDLSSDDVWRWYRLLHDAQLPTADLVVQLDAEWRERLIMTWLRESASQLIELGVRRVIVVGSGGSLHSFAKRGDAATAIAAIVVHGWQHFREPSSKRHSCSQYSKPEDSLWQVSPSRGCFLHRCWPTSDVDGIGLSQRLPILWEVMADDAVGSPKGSWSPTTVYTNP</sequence>